<dbReference type="Proteomes" id="UP001311232">
    <property type="component" value="Unassembled WGS sequence"/>
</dbReference>
<dbReference type="EMBL" id="JAHHUM010001059">
    <property type="protein sequence ID" value="KAK5614897.1"/>
    <property type="molecule type" value="Genomic_DNA"/>
</dbReference>
<feature type="non-terminal residue" evidence="2">
    <location>
        <position position="1"/>
    </location>
</feature>
<protein>
    <submittedName>
        <fullName evidence="2">Uncharacterized protein</fullName>
    </submittedName>
</protein>
<evidence type="ECO:0000256" key="1">
    <source>
        <dbReference type="SAM" id="SignalP"/>
    </source>
</evidence>
<feature type="signal peptide" evidence="1">
    <location>
        <begin position="1"/>
        <end position="20"/>
    </location>
</feature>
<keyword evidence="3" id="KW-1185">Reference proteome</keyword>
<comment type="caution">
    <text evidence="2">The sequence shown here is derived from an EMBL/GenBank/DDBJ whole genome shotgun (WGS) entry which is preliminary data.</text>
</comment>
<reference evidence="2 3" key="1">
    <citation type="submission" date="2021-06" db="EMBL/GenBank/DDBJ databases">
        <authorList>
            <person name="Palmer J.M."/>
        </authorList>
    </citation>
    <scope>NUCLEOTIDE SEQUENCE [LARGE SCALE GENOMIC DNA]</scope>
    <source>
        <strain evidence="2 3">MEX-2019</strain>
        <tissue evidence="2">Muscle</tissue>
    </source>
</reference>
<evidence type="ECO:0000313" key="2">
    <source>
        <dbReference type="EMBL" id="KAK5614897.1"/>
    </source>
</evidence>
<name>A0AAV9S1T4_9TELE</name>
<evidence type="ECO:0000313" key="3">
    <source>
        <dbReference type="Proteomes" id="UP001311232"/>
    </source>
</evidence>
<proteinExistence type="predicted"/>
<accession>A0AAV9S1T4</accession>
<feature type="chain" id="PRO_5044012785" evidence="1">
    <location>
        <begin position="21"/>
        <end position="63"/>
    </location>
</feature>
<dbReference type="AlphaFoldDB" id="A0AAV9S1T4"/>
<sequence length="63" mass="6894">YLPGFCLLTVTLCLTPGSFSPVLDLIITSDRGFPFPASLTHCDVTLELKISILALPRIFRRGS</sequence>
<gene>
    <name evidence="2" type="ORF">CRENBAI_010031</name>
</gene>
<organism evidence="2 3">
    <name type="scientific">Crenichthys baileyi</name>
    <name type="common">White River springfish</name>
    <dbReference type="NCBI Taxonomy" id="28760"/>
    <lineage>
        <taxon>Eukaryota</taxon>
        <taxon>Metazoa</taxon>
        <taxon>Chordata</taxon>
        <taxon>Craniata</taxon>
        <taxon>Vertebrata</taxon>
        <taxon>Euteleostomi</taxon>
        <taxon>Actinopterygii</taxon>
        <taxon>Neopterygii</taxon>
        <taxon>Teleostei</taxon>
        <taxon>Neoteleostei</taxon>
        <taxon>Acanthomorphata</taxon>
        <taxon>Ovalentaria</taxon>
        <taxon>Atherinomorphae</taxon>
        <taxon>Cyprinodontiformes</taxon>
        <taxon>Goodeidae</taxon>
        <taxon>Crenichthys</taxon>
    </lineage>
</organism>
<keyword evidence="1" id="KW-0732">Signal</keyword>